<sequence>MPAAKSLRDEIIKASNAADADNDPNRNNIESLDYNPLDDIMDLFNGSESLADLDSLMAYTNGYKLEIEGEILQRECDYNQRLSEVEKPSMELDKLQMQLDELLLEFNSTKRLAENTGATINSMTANIKKLDSCKKNLTLSMTILKRLQMLVTAYDALEKLINNETTIRDYNQIKQLLSAVLELMQHFQTYKSIDEINTLNKKIVSMRNRVIDEIFKDFEAEFNETLNNPTILQACDILDILGKAYRDKLTNWYVNVLLKELTGIFRSSEEAGSLENLNRRYIFFQRILTNFQQVHSKMFPKDWKMPIALSNRFCEVTRKDLKEVTAKETRLNGPHVDANLLLTALAQTLDFESYLNQKFKMYSDFGDSTTFNFDRSISDVFEPYLNVWIDHQGSIIERKFLDYLNPSSMYRKSGVAEGGDNGSDVGHRKNSNSEEKSEVVTDEGINVLESAADLFRNYRQMLGQLAKLTHGRPLIRLSKLFSKYLMEYQRRILQILIPDGNKLLSANAQEQAEVIDIVCLVLNTADYCSTTTSQLSVKLCSLLEPKELSKEIDFSSLEESFLDMVTHCMTAIYSKIDGDLQYAWREMANNNWRMMKEVTGESRHMTSIKSTLNEDCELIFDKLNKSSYARNFIDKLAELVVDDMTLNIVKLQPITEVMAEQFILDLQTLKGFFLNLPLKAAYGAKIKGSPNFGKFISSKISEVVALMKVLMVPHKPTDSYIVNYFGNIKDSNFNNFVKTLKLKGMLRNDATFEKDKFKYMDLFKTQLRSFQETSDDNLDESNSFIERLNVDKMTSMSSRSKYTSPTIVQTPSISPSVGSNISSFFNSSRPNFNIDRHHLEKNLAKTFSDNKISFGKFFKKGAN</sequence>
<keyword evidence="4" id="KW-0967">Endosome</keyword>
<keyword evidence="5" id="KW-0333">Golgi apparatus</keyword>
<dbReference type="GO" id="GO:0005829">
    <property type="term" value="C:cytosol"/>
    <property type="evidence" value="ECO:0007669"/>
    <property type="project" value="GOC"/>
</dbReference>
<evidence type="ECO:0000256" key="6">
    <source>
        <dbReference type="ARBA" id="ARBA00023136"/>
    </source>
</evidence>
<evidence type="ECO:0000313" key="11">
    <source>
        <dbReference type="Proteomes" id="UP000662931"/>
    </source>
</evidence>
<evidence type="ECO:0008006" key="12">
    <source>
        <dbReference type="Google" id="ProtNLM"/>
    </source>
</evidence>
<dbReference type="AlphaFoldDB" id="A0A875RXU9"/>
<dbReference type="GO" id="GO:0010008">
    <property type="term" value="C:endosome membrane"/>
    <property type="evidence" value="ECO:0007669"/>
    <property type="project" value="UniProtKB-SubCell"/>
</dbReference>
<dbReference type="RefSeq" id="XP_038776958.1">
    <property type="nucleotide sequence ID" value="XM_038921030.1"/>
</dbReference>
<feature type="domain" description="Vps53 N-terminal" evidence="8">
    <location>
        <begin position="33"/>
        <end position="404"/>
    </location>
</feature>
<evidence type="ECO:0000256" key="5">
    <source>
        <dbReference type="ARBA" id="ARBA00023034"/>
    </source>
</evidence>
<dbReference type="InterPro" id="IPR031745">
    <property type="entry name" value="Vps53_C"/>
</dbReference>
<evidence type="ECO:0000256" key="3">
    <source>
        <dbReference type="ARBA" id="ARBA00008628"/>
    </source>
</evidence>
<evidence type="ECO:0000259" key="8">
    <source>
        <dbReference type="Pfam" id="PF04100"/>
    </source>
</evidence>
<dbReference type="OrthoDB" id="10261632at2759"/>
<dbReference type="KEGG" id="bnn:FOA43_000703"/>
<evidence type="ECO:0000313" key="10">
    <source>
        <dbReference type="EMBL" id="QPG73393.1"/>
    </source>
</evidence>
<dbReference type="InterPro" id="IPR007234">
    <property type="entry name" value="Vps53_N"/>
</dbReference>
<dbReference type="PANTHER" id="PTHR12820">
    <property type="entry name" value="VACUOLAR SORTING PROTEIN 53"/>
    <property type="match status" value="1"/>
</dbReference>
<dbReference type="GO" id="GO:0042147">
    <property type="term" value="P:retrograde transport, endosome to Golgi"/>
    <property type="evidence" value="ECO:0007669"/>
    <property type="project" value="InterPro"/>
</dbReference>
<comment type="similarity">
    <text evidence="3">Belongs to the VPS53 family.</text>
</comment>
<dbReference type="Gene3D" id="1.10.357.50">
    <property type="match status" value="1"/>
</dbReference>
<feature type="region of interest" description="Disordered" evidence="7">
    <location>
        <begin position="414"/>
        <end position="439"/>
    </location>
</feature>
<feature type="domain" description="Vps53 C-terminal" evidence="9">
    <location>
        <begin position="660"/>
        <end position="745"/>
    </location>
</feature>
<keyword evidence="11" id="KW-1185">Reference proteome</keyword>
<reference evidence="10" key="1">
    <citation type="submission" date="2020-10" db="EMBL/GenBank/DDBJ databases">
        <authorList>
            <person name="Roach M.J.R."/>
        </authorList>
    </citation>
    <scope>NUCLEOTIDE SEQUENCE</scope>
    <source>
        <strain evidence="10">CBS 1945</strain>
    </source>
</reference>
<feature type="compositionally biased region" description="Basic and acidic residues" evidence="7">
    <location>
        <begin position="425"/>
        <end position="439"/>
    </location>
</feature>
<dbReference type="Pfam" id="PF04100">
    <property type="entry name" value="Vps53_N"/>
    <property type="match status" value="1"/>
</dbReference>
<organism evidence="10 11">
    <name type="scientific">Eeniella nana</name>
    <name type="common">Yeast</name>
    <name type="synonym">Brettanomyces nanus</name>
    <dbReference type="NCBI Taxonomy" id="13502"/>
    <lineage>
        <taxon>Eukaryota</taxon>
        <taxon>Fungi</taxon>
        <taxon>Dikarya</taxon>
        <taxon>Ascomycota</taxon>
        <taxon>Saccharomycotina</taxon>
        <taxon>Pichiomycetes</taxon>
        <taxon>Pichiales</taxon>
        <taxon>Pichiaceae</taxon>
        <taxon>Brettanomyces</taxon>
    </lineage>
</organism>
<dbReference type="Proteomes" id="UP000662931">
    <property type="component" value="Chromosome 1"/>
</dbReference>
<dbReference type="InterPro" id="IPR038260">
    <property type="entry name" value="Vps53_C_sf"/>
</dbReference>
<dbReference type="GO" id="GO:0000938">
    <property type="term" value="C:GARP complex"/>
    <property type="evidence" value="ECO:0007669"/>
    <property type="project" value="InterPro"/>
</dbReference>
<gene>
    <name evidence="10" type="ORF">FOA43_000703</name>
</gene>
<evidence type="ECO:0000256" key="2">
    <source>
        <dbReference type="ARBA" id="ARBA00004481"/>
    </source>
</evidence>
<dbReference type="GeneID" id="62194104"/>
<evidence type="ECO:0000256" key="4">
    <source>
        <dbReference type="ARBA" id="ARBA00022753"/>
    </source>
</evidence>
<dbReference type="PANTHER" id="PTHR12820:SF0">
    <property type="entry name" value="VACUOLAR PROTEIN SORTING-ASSOCIATED PROTEIN 53 HOMOLOG"/>
    <property type="match status" value="1"/>
</dbReference>
<proteinExistence type="inferred from homology"/>
<dbReference type="InterPro" id="IPR039766">
    <property type="entry name" value="Vps53"/>
</dbReference>
<protein>
    <recommendedName>
        <fullName evidence="12">Vps53 N-terminal domain-containing protein</fullName>
    </recommendedName>
</protein>
<evidence type="ECO:0000256" key="1">
    <source>
        <dbReference type="ARBA" id="ARBA00004150"/>
    </source>
</evidence>
<dbReference type="EMBL" id="CP064812">
    <property type="protein sequence ID" value="QPG73393.1"/>
    <property type="molecule type" value="Genomic_DNA"/>
</dbReference>
<keyword evidence="6" id="KW-0472">Membrane</keyword>
<evidence type="ECO:0000256" key="7">
    <source>
        <dbReference type="SAM" id="MobiDB-lite"/>
    </source>
</evidence>
<name>A0A875RXU9_EENNA</name>
<comment type="subcellular location">
    <subcellularLocation>
        <location evidence="2">Endosome membrane</location>
        <topology evidence="2">Peripheral membrane protein</topology>
    </subcellularLocation>
    <subcellularLocation>
        <location evidence="1">Golgi apparatus</location>
        <location evidence="1">trans-Golgi network membrane</location>
        <topology evidence="1">Peripheral membrane protein</topology>
    </subcellularLocation>
</comment>
<dbReference type="Gene3D" id="1.10.357.110">
    <property type="entry name" value="Vacuolar protein sorting-associated protein 53, C-terminus"/>
    <property type="match status" value="1"/>
</dbReference>
<dbReference type="Pfam" id="PF16854">
    <property type="entry name" value="VPS53_C"/>
    <property type="match status" value="1"/>
</dbReference>
<accession>A0A875RXU9</accession>
<evidence type="ECO:0000259" key="9">
    <source>
        <dbReference type="Pfam" id="PF16854"/>
    </source>
</evidence>